<name>A0A0P9M843_PSECA</name>
<sequence length="227" mass="25004">MIANSNYAADAIELLNGLGVHQASPNVWELTDVHTASKSHVHHSQMPAALAAYAAVNETFAAGRFPGYLLRDMVDKVPSMDYTEHAALAMACGCTPPSFEGSDARARIFGKAVWNIVNTYDLNNCFMRFDSAGNGDHYSLRPRGIDWAGDWAVIPADIKELRRAYRAMTPLQKVMVLTIMRLYNQSKDKIYLTGCPTKISAAEAMTVLRDNAALPAWGHLVTHYAGW</sequence>
<dbReference type="Proteomes" id="UP000050564">
    <property type="component" value="Unassembled WGS sequence"/>
</dbReference>
<evidence type="ECO:0000313" key="2">
    <source>
        <dbReference type="Proteomes" id="UP000050564"/>
    </source>
</evidence>
<evidence type="ECO:0000313" key="1">
    <source>
        <dbReference type="EMBL" id="KPW79404.1"/>
    </source>
</evidence>
<dbReference type="PATRIC" id="fig|86840.3.peg.6027"/>
<protein>
    <submittedName>
        <fullName evidence="1">Addiction module antitoxin</fullName>
    </submittedName>
</protein>
<gene>
    <name evidence="1" type="ORF">ALO81_200314</name>
</gene>
<dbReference type="EMBL" id="LJPX01000119">
    <property type="protein sequence ID" value="KPW79404.1"/>
    <property type="molecule type" value="Genomic_DNA"/>
</dbReference>
<organism evidence="1 2">
    <name type="scientific">Pseudomonas cannabina</name>
    <dbReference type="NCBI Taxonomy" id="86840"/>
    <lineage>
        <taxon>Bacteria</taxon>
        <taxon>Pseudomonadati</taxon>
        <taxon>Pseudomonadota</taxon>
        <taxon>Gammaproteobacteria</taxon>
        <taxon>Pseudomonadales</taxon>
        <taxon>Pseudomonadaceae</taxon>
        <taxon>Pseudomonas</taxon>
    </lineage>
</organism>
<reference evidence="1 2" key="1">
    <citation type="submission" date="2015-09" db="EMBL/GenBank/DDBJ databases">
        <title>Genome announcement of multiple Pseudomonas syringae strains.</title>
        <authorList>
            <person name="Thakur S."/>
            <person name="Wang P.W."/>
            <person name="Gong Y."/>
            <person name="Weir B.S."/>
            <person name="Guttman D.S."/>
        </authorList>
    </citation>
    <scope>NUCLEOTIDE SEQUENCE [LARGE SCALE GENOMIC DNA]</scope>
    <source>
        <strain evidence="1 2">ICMP2823</strain>
    </source>
</reference>
<proteinExistence type="predicted"/>
<accession>A0A0P9M843</accession>
<comment type="caution">
    <text evidence="1">The sequence shown here is derived from an EMBL/GenBank/DDBJ whole genome shotgun (WGS) entry which is preliminary data.</text>
</comment>
<dbReference type="AlphaFoldDB" id="A0A0P9M843"/>